<name>A0ABW5XSH9_9SPHI</name>
<evidence type="ECO:0000256" key="1">
    <source>
        <dbReference type="SAM" id="Phobius"/>
    </source>
</evidence>
<keyword evidence="1" id="KW-0812">Transmembrane</keyword>
<reference evidence="3" key="1">
    <citation type="journal article" date="2019" name="Int. J. Syst. Evol. Microbiol.">
        <title>The Global Catalogue of Microorganisms (GCM) 10K type strain sequencing project: providing services to taxonomists for standard genome sequencing and annotation.</title>
        <authorList>
            <consortium name="The Broad Institute Genomics Platform"/>
            <consortium name="The Broad Institute Genome Sequencing Center for Infectious Disease"/>
            <person name="Wu L."/>
            <person name="Ma J."/>
        </authorList>
    </citation>
    <scope>NUCLEOTIDE SEQUENCE [LARGE SCALE GENOMIC DNA]</scope>
    <source>
        <strain evidence="3">KCTC 52232</strain>
    </source>
</reference>
<feature type="transmembrane region" description="Helical" evidence="1">
    <location>
        <begin position="196"/>
        <end position="217"/>
    </location>
</feature>
<keyword evidence="1" id="KW-0472">Membrane</keyword>
<dbReference type="PANTHER" id="PTHR34219:SF3">
    <property type="entry name" value="BLL7967 PROTEIN"/>
    <property type="match status" value="1"/>
</dbReference>
<sequence length="384" mass="43733">MSELTSIKKWFWWHRWSSLICTLFLLMLCLTGLPLIFTEELTHALSNDPPYTVVPKNTPLRSFNELSNAARQLYPGHAISSIYLDEHEPQVWLSMIPGIKDDPKFTHTIQFDARTGAVRKDNLAENVAPKTFMDMMFNLHVDMFMGLPGELFLGVMGLLFVISIISGVVLYGPFMKKLDFGEIRKHRSSRLKWLDLHNLLGIATAVWLLVVGATGVFNDLSTPLFGLWQMTDVKTMLDSYKGKTTPNAAELAPVQEAFEVAQKTLPTMKVVSIVYPGNIYGSPYHYLFWAQGNTPLTSRLYSPILVDARSGKLDKVLEMPFYLRALEVSRPLHFGDYGGMPLKVLWALFDVMAIMVLIGGVYLWMVRRKFYKNYFERLSNEETA</sequence>
<dbReference type="InterPro" id="IPR005625">
    <property type="entry name" value="PepSY-ass_TM"/>
</dbReference>
<dbReference type="EMBL" id="JBHUON010000024">
    <property type="protein sequence ID" value="MFD2866321.1"/>
    <property type="molecule type" value="Genomic_DNA"/>
</dbReference>
<keyword evidence="1" id="KW-1133">Transmembrane helix</keyword>
<gene>
    <name evidence="2" type="ORF">ACFSYC_16615</name>
</gene>
<evidence type="ECO:0000313" key="2">
    <source>
        <dbReference type="EMBL" id="MFD2866321.1"/>
    </source>
</evidence>
<feature type="transmembrane region" description="Helical" evidence="1">
    <location>
        <begin position="151"/>
        <end position="175"/>
    </location>
</feature>
<keyword evidence="3" id="KW-1185">Reference proteome</keyword>
<dbReference type="RefSeq" id="WP_377129849.1">
    <property type="nucleotide sequence ID" value="NZ_JBHUON010000024.1"/>
</dbReference>
<dbReference type="Pfam" id="PF03929">
    <property type="entry name" value="PepSY_TM"/>
    <property type="match status" value="1"/>
</dbReference>
<comment type="caution">
    <text evidence="2">The sequence shown here is derived from an EMBL/GenBank/DDBJ whole genome shotgun (WGS) entry which is preliminary data.</text>
</comment>
<feature type="transmembrane region" description="Helical" evidence="1">
    <location>
        <begin position="344"/>
        <end position="365"/>
    </location>
</feature>
<organism evidence="2 3">
    <name type="scientific">Mucilaginibacter antarcticus</name>
    <dbReference type="NCBI Taxonomy" id="1855725"/>
    <lineage>
        <taxon>Bacteria</taxon>
        <taxon>Pseudomonadati</taxon>
        <taxon>Bacteroidota</taxon>
        <taxon>Sphingobacteriia</taxon>
        <taxon>Sphingobacteriales</taxon>
        <taxon>Sphingobacteriaceae</taxon>
        <taxon>Mucilaginibacter</taxon>
    </lineage>
</organism>
<dbReference type="PANTHER" id="PTHR34219">
    <property type="entry name" value="IRON-REGULATED INNER MEMBRANE PROTEIN-RELATED"/>
    <property type="match status" value="1"/>
</dbReference>
<protein>
    <submittedName>
        <fullName evidence="2">PepSY-associated TM helix domain-containing protein</fullName>
    </submittedName>
</protein>
<dbReference type="Proteomes" id="UP001597601">
    <property type="component" value="Unassembled WGS sequence"/>
</dbReference>
<proteinExistence type="predicted"/>
<accession>A0ABW5XSH9</accession>
<evidence type="ECO:0000313" key="3">
    <source>
        <dbReference type="Proteomes" id="UP001597601"/>
    </source>
</evidence>